<dbReference type="PANTHER" id="PTHR21016">
    <property type="entry name" value="BETA-AMYLOID BINDING PROTEIN-RELATED"/>
    <property type="match status" value="1"/>
</dbReference>
<evidence type="ECO:0000259" key="7">
    <source>
        <dbReference type="Pfam" id="PF05154"/>
    </source>
</evidence>
<organism evidence="8 9">
    <name type="scientific">Saccharicrinis fermentans DSM 9555 = JCM 21142</name>
    <dbReference type="NCBI Taxonomy" id="869213"/>
    <lineage>
        <taxon>Bacteria</taxon>
        <taxon>Pseudomonadati</taxon>
        <taxon>Bacteroidota</taxon>
        <taxon>Bacteroidia</taxon>
        <taxon>Marinilabiliales</taxon>
        <taxon>Marinilabiliaceae</taxon>
        <taxon>Saccharicrinis</taxon>
    </lineage>
</organism>
<dbReference type="GO" id="GO:0016020">
    <property type="term" value="C:membrane"/>
    <property type="evidence" value="ECO:0007669"/>
    <property type="project" value="UniProtKB-SubCell"/>
</dbReference>
<keyword evidence="2 5" id="KW-0812">Transmembrane</keyword>
<keyword evidence="6" id="KW-0732">Signal</keyword>
<accession>W7YBS9</accession>
<dbReference type="AlphaFoldDB" id="W7YBS9"/>
<keyword evidence="9" id="KW-1185">Reference proteome</keyword>
<feature type="transmembrane region" description="Helical" evidence="5">
    <location>
        <begin position="67"/>
        <end position="87"/>
    </location>
</feature>
<keyword evidence="3 5" id="KW-1133">Transmembrane helix</keyword>
<dbReference type="InterPro" id="IPR007829">
    <property type="entry name" value="TM2"/>
</dbReference>
<dbReference type="EMBL" id="BAMD01000151">
    <property type="protein sequence ID" value="GAF05897.1"/>
    <property type="molecule type" value="Genomic_DNA"/>
</dbReference>
<comment type="subcellular location">
    <subcellularLocation>
        <location evidence="1">Membrane</location>
        <topology evidence="1">Multi-pass membrane protein</topology>
    </subcellularLocation>
</comment>
<dbReference type="OrthoDB" id="9816361at2"/>
<keyword evidence="4 5" id="KW-0472">Membrane</keyword>
<dbReference type="STRING" id="869213.GCA_000517085_00354"/>
<reference evidence="8 9" key="1">
    <citation type="journal article" date="2014" name="Genome Announc.">
        <title>Draft Genome Sequence of Cytophaga fermentans JCM 21142T, a Facultative Anaerobe Isolated from Marine Mud.</title>
        <authorList>
            <person name="Starns D."/>
            <person name="Oshima K."/>
            <person name="Suda W."/>
            <person name="Iino T."/>
            <person name="Yuki M."/>
            <person name="Inoue J."/>
            <person name="Kitamura K."/>
            <person name="Iida T."/>
            <person name="Darby A."/>
            <person name="Hattori M."/>
            <person name="Ohkuma M."/>
        </authorList>
    </citation>
    <scope>NUCLEOTIDE SEQUENCE [LARGE SCALE GENOMIC DNA]</scope>
    <source>
        <strain evidence="8 9">JCM 21142</strain>
    </source>
</reference>
<evidence type="ECO:0000256" key="1">
    <source>
        <dbReference type="ARBA" id="ARBA00004141"/>
    </source>
</evidence>
<feature type="chain" id="PRO_5004906503" evidence="6">
    <location>
        <begin position="24"/>
        <end position="135"/>
    </location>
</feature>
<feature type="domain" description="TM2" evidence="7">
    <location>
        <begin position="64"/>
        <end position="114"/>
    </location>
</feature>
<dbReference type="Proteomes" id="UP000019402">
    <property type="component" value="Unassembled WGS sequence"/>
</dbReference>
<evidence type="ECO:0000313" key="9">
    <source>
        <dbReference type="Proteomes" id="UP000019402"/>
    </source>
</evidence>
<dbReference type="PANTHER" id="PTHR21016:SF25">
    <property type="entry name" value="TM2 DOMAIN-CONTAINING PROTEIN DDB_G0277895-RELATED"/>
    <property type="match status" value="1"/>
</dbReference>
<dbReference type="eggNOG" id="ENOG5031NG2">
    <property type="taxonomic scope" value="Bacteria"/>
</dbReference>
<evidence type="ECO:0000256" key="6">
    <source>
        <dbReference type="SAM" id="SignalP"/>
    </source>
</evidence>
<name>W7YBS9_9BACT</name>
<dbReference type="RefSeq" id="WP_027470410.1">
    <property type="nucleotide sequence ID" value="NZ_BAMD01000151.1"/>
</dbReference>
<evidence type="ECO:0000313" key="8">
    <source>
        <dbReference type="EMBL" id="GAF05897.1"/>
    </source>
</evidence>
<feature type="signal peptide" evidence="6">
    <location>
        <begin position="1"/>
        <end position="23"/>
    </location>
</feature>
<evidence type="ECO:0000256" key="2">
    <source>
        <dbReference type="ARBA" id="ARBA00022692"/>
    </source>
</evidence>
<gene>
    <name evidence="8" type="ORF">JCM21142_124656</name>
</gene>
<comment type="caution">
    <text evidence="8">The sequence shown here is derived from an EMBL/GenBank/DDBJ whole genome shotgun (WGS) entry which is preliminary data.</text>
</comment>
<feature type="transmembrane region" description="Helical" evidence="5">
    <location>
        <begin position="94"/>
        <end position="120"/>
    </location>
</feature>
<evidence type="ECO:0000256" key="3">
    <source>
        <dbReference type="ARBA" id="ARBA00022989"/>
    </source>
</evidence>
<evidence type="ECO:0000256" key="5">
    <source>
        <dbReference type="SAM" id="Phobius"/>
    </source>
</evidence>
<evidence type="ECO:0000256" key="4">
    <source>
        <dbReference type="ARBA" id="ARBA00023136"/>
    </source>
</evidence>
<proteinExistence type="predicted"/>
<protein>
    <submittedName>
        <fullName evidence="8">TM2 domain protein</fullName>
    </submittedName>
</protein>
<sequence>MKKVLILFALILGISAVTTTASASYKINDSAIESLFNKAEVGTMSVMFNGLDDAASASKTTVKEKSATAALIIDFFLGGLGIHRFYLGTKVMTGLGYILTCGGIFGLVPLVDLIVIAVNFDDISQYVDNPKFFMW</sequence>
<dbReference type="Pfam" id="PF05154">
    <property type="entry name" value="TM2"/>
    <property type="match status" value="1"/>
</dbReference>
<dbReference type="InterPro" id="IPR050932">
    <property type="entry name" value="TM2D1-3-like"/>
</dbReference>